<organism evidence="1 2">
    <name type="scientific">Streptococcus dentapri</name>
    <dbReference type="NCBI Taxonomy" id="573564"/>
    <lineage>
        <taxon>Bacteria</taxon>
        <taxon>Bacillati</taxon>
        <taxon>Bacillota</taxon>
        <taxon>Bacilli</taxon>
        <taxon>Lactobacillales</taxon>
        <taxon>Streptococcaceae</taxon>
        <taxon>Streptococcus</taxon>
    </lineage>
</organism>
<accession>A0ABV8D2L5</accession>
<dbReference type="Pfam" id="PF08820">
    <property type="entry name" value="DUF1803"/>
    <property type="match status" value="1"/>
</dbReference>
<dbReference type="RefSeq" id="WP_380432209.1">
    <property type="nucleotide sequence ID" value="NZ_JBHSAC010000064.1"/>
</dbReference>
<evidence type="ECO:0000313" key="1">
    <source>
        <dbReference type="EMBL" id="MFC3932648.1"/>
    </source>
</evidence>
<proteinExistence type="predicted"/>
<reference evidence="2" key="1">
    <citation type="journal article" date="2019" name="Int. J. Syst. Evol. Microbiol.">
        <title>The Global Catalogue of Microorganisms (GCM) 10K type strain sequencing project: providing services to taxonomists for standard genome sequencing and annotation.</title>
        <authorList>
            <consortium name="The Broad Institute Genomics Platform"/>
            <consortium name="The Broad Institute Genome Sequencing Center for Infectious Disease"/>
            <person name="Wu L."/>
            <person name="Ma J."/>
        </authorList>
    </citation>
    <scope>NUCLEOTIDE SEQUENCE [LARGE SCALE GENOMIC DNA]</scope>
    <source>
        <strain evidence="2">CCUG 58728</strain>
    </source>
</reference>
<dbReference type="InterPro" id="IPR014924">
    <property type="entry name" value="DUF1803"/>
</dbReference>
<dbReference type="EMBL" id="JBHSAC010000064">
    <property type="protein sequence ID" value="MFC3932648.1"/>
    <property type="molecule type" value="Genomic_DNA"/>
</dbReference>
<evidence type="ECO:0000313" key="2">
    <source>
        <dbReference type="Proteomes" id="UP001595901"/>
    </source>
</evidence>
<keyword evidence="2" id="KW-1185">Reference proteome</keyword>
<name>A0ABV8D2L5_9STRE</name>
<dbReference type="Proteomes" id="UP001595901">
    <property type="component" value="Unassembled WGS sequence"/>
</dbReference>
<sequence>MIIVLNPNKLTRQLFFQDLINYLNTHEAIILRQIKRDFPQVQNLERSIEDYVQAGYILRQDKHYYLNVPLLRNADQVALDDMIFIEDQSPAYQVLLKREFETHLTNTTNQAILVEKTDFERTSLGLANYFHKLKVGQPLTQEQERIYAILGDVNQEYALKYMTTFLLKFGRKMQVPQKRPDIFVQVLELLGYIEKNADDKYELKLSFDSEKLIFAQS</sequence>
<protein>
    <submittedName>
        <fullName evidence="1">DUF1803 domain-containing protein</fullName>
    </submittedName>
</protein>
<comment type="caution">
    <text evidence="1">The sequence shown here is derived from an EMBL/GenBank/DDBJ whole genome shotgun (WGS) entry which is preliminary data.</text>
</comment>
<gene>
    <name evidence="1" type="ORF">ACFOSE_07745</name>
</gene>